<dbReference type="GO" id="GO:0006935">
    <property type="term" value="P:chemotaxis"/>
    <property type="evidence" value="ECO:0007669"/>
    <property type="project" value="UniProtKB-KW"/>
</dbReference>
<dbReference type="AlphaFoldDB" id="A0A1E3XF51"/>
<dbReference type="Pfam" id="PF13690">
    <property type="entry name" value="CheX"/>
    <property type="match status" value="1"/>
</dbReference>
<proteinExistence type="predicted"/>
<organism evidence="3 4">
    <name type="scientific">Candidatus Scalindua rubra</name>
    <dbReference type="NCBI Taxonomy" id="1872076"/>
    <lineage>
        <taxon>Bacteria</taxon>
        <taxon>Pseudomonadati</taxon>
        <taxon>Planctomycetota</taxon>
        <taxon>Candidatus Brocadiia</taxon>
        <taxon>Candidatus Brocadiales</taxon>
        <taxon>Candidatus Scalinduaceae</taxon>
        <taxon>Candidatus Scalindua</taxon>
    </lineage>
</organism>
<dbReference type="CDD" id="cd17906">
    <property type="entry name" value="CheX"/>
    <property type="match status" value="1"/>
</dbReference>
<protein>
    <submittedName>
        <fullName evidence="3">Chemotaxis protein</fullName>
    </submittedName>
</protein>
<dbReference type="PANTHER" id="PTHR39452">
    <property type="entry name" value="CHEY-P PHOSPHATASE CHEX"/>
    <property type="match status" value="1"/>
</dbReference>
<dbReference type="InterPro" id="IPR028976">
    <property type="entry name" value="CheC-like_sf"/>
</dbReference>
<sequence>MTTAIYENVSEEIINSTQEIFSTMIPMELKPEDTFYQNEEMLTTDVIALVSFTGEYSGIIALFCEKDIALKITSNMLGMEVTELDHDTKDAIGEVTNMIAGTLKNKVYKTFGAMHLSVPIVIGGAELSISSCGAESHKVRISSSVTCNSQSSWSITPFSSSELSFKVGLIVKKND</sequence>
<gene>
    <name evidence="3" type="ORF">SCARUB_00686</name>
</gene>
<dbReference type="InterPro" id="IPR028051">
    <property type="entry name" value="CheX-like_dom"/>
</dbReference>
<keyword evidence="1" id="KW-0145">Chemotaxis</keyword>
<dbReference type="EMBL" id="MAYW01000011">
    <property type="protein sequence ID" value="ODS34210.1"/>
    <property type="molecule type" value="Genomic_DNA"/>
</dbReference>
<comment type="caution">
    <text evidence="3">The sequence shown here is derived from an EMBL/GenBank/DDBJ whole genome shotgun (WGS) entry which is preliminary data.</text>
</comment>
<dbReference type="PATRIC" id="fig|1872076.5.peg.792"/>
<dbReference type="PANTHER" id="PTHR39452:SF1">
    <property type="entry name" value="CHEY-P PHOSPHATASE CHEX"/>
    <property type="match status" value="1"/>
</dbReference>
<dbReference type="Proteomes" id="UP000094056">
    <property type="component" value="Unassembled WGS sequence"/>
</dbReference>
<reference evidence="3 4" key="1">
    <citation type="submission" date="2016-07" db="EMBL/GenBank/DDBJ databases">
        <title>Draft genome of Scalindua rubra, obtained from a brine-seawater interface in the Red Sea, sheds light on salt adaptation in anammox bacteria.</title>
        <authorList>
            <person name="Speth D.R."/>
            <person name="Lagkouvardos I."/>
            <person name="Wang Y."/>
            <person name="Qian P.-Y."/>
            <person name="Dutilh B.E."/>
            <person name="Jetten M.S."/>
        </authorList>
    </citation>
    <scope>NUCLEOTIDE SEQUENCE [LARGE SCALE GENOMIC DNA]</scope>
    <source>
        <strain evidence="3">BSI-1</strain>
    </source>
</reference>
<evidence type="ECO:0000313" key="3">
    <source>
        <dbReference type="EMBL" id="ODS34210.1"/>
    </source>
</evidence>
<name>A0A1E3XF51_9BACT</name>
<evidence type="ECO:0000259" key="2">
    <source>
        <dbReference type="Pfam" id="PF13690"/>
    </source>
</evidence>
<evidence type="ECO:0000313" key="4">
    <source>
        <dbReference type="Proteomes" id="UP000094056"/>
    </source>
</evidence>
<dbReference type="Gene3D" id="3.40.1550.10">
    <property type="entry name" value="CheC-like"/>
    <property type="match status" value="1"/>
</dbReference>
<accession>A0A1E3XF51</accession>
<dbReference type="InterPro" id="IPR038756">
    <property type="entry name" value="CheX-like"/>
</dbReference>
<evidence type="ECO:0000256" key="1">
    <source>
        <dbReference type="ARBA" id="ARBA00022500"/>
    </source>
</evidence>
<dbReference type="SUPFAM" id="SSF103039">
    <property type="entry name" value="CheC-like"/>
    <property type="match status" value="1"/>
</dbReference>
<feature type="domain" description="Chemotaxis phosphatase CheX-like" evidence="2">
    <location>
        <begin position="46"/>
        <end position="134"/>
    </location>
</feature>